<gene>
    <name evidence="1" type="ORF">S12H4_08629</name>
</gene>
<dbReference type="EMBL" id="BARW01003359">
    <property type="protein sequence ID" value="GAI66214.1"/>
    <property type="molecule type" value="Genomic_DNA"/>
</dbReference>
<feature type="non-terminal residue" evidence="1">
    <location>
        <position position="52"/>
    </location>
</feature>
<dbReference type="AlphaFoldDB" id="X1SEJ8"/>
<protein>
    <submittedName>
        <fullName evidence="1">Uncharacterized protein</fullName>
    </submittedName>
</protein>
<comment type="caution">
    <text evidence="1">The sequence shown here is derived from an EMBL/GenBank/DDBJ whole genome shotgun (WGS) entry which is preliminary data.</text>
</comment>
<proteinExistence type="predicted"/>
<organism evidence="1">
    <name type="scientific">marine sediment metagenome</name>
    <dbReference type="NCBI Taxonomy" id="412755"/>
    <lineage>
        <taxon>unclassified sequences</taxon>
        <taxon>metagenomes</taxon>
        <taxon>ecological metagenomes</taxon>
    </lineage>
</organism>
<reference evidence="1" key="1">
    <citation type="journal article" date="2014" name="Front. Microbiol.">
        <title>High frequency of phylogenetically diverse reductive dehalogenase-homologous genes in deep subseafloor sedimentary metagenomes.</title>
        <authorList>
            <person name="Kawai M."/>
            <person name="Futagami T."/>
            <person name="Toyoda A."/>
            <person name="Takaki Y."/>
            <person name="Nishi S."/>
            <person name="Hori S."/>
            <person name="Arai W."/>
            <person name="Tsubouchi T."/>
            <person name="Morono Y."/>
            <person name="Uchiyama I."/>
            <person name="Ito T."/>
            <person name="Fujiyama A."/>
            <person name="Inagaki F."/>
            <person name="Takami H."/>
        </authorList>
    </citation>
    <scope>NUCLEOTIDE SEQUENCE</scope>
    <source>
        <strain evidence="1">Expedition CK06-06</strain>
    </source>
</reference>
<evidence type="ECO:0000313" key="1">
    <source>
        <dbReference type="EMBL" id="GAI66214.1"/>
    </source>
</evidence>
<accession>X1SEJ8</accession>
<name>X1SEJ8_9ZZZZ</name>
<sequence length="52" mass="5669">MGRFEDILWVEDLATNGGAAAIAANLNQFSGYTLTGTDQIDAVRIKNLLLMR</sequence>